<dbReference type="Pfam" id="PF00583">
    <property type="entry name" value="Acetyltransf_1"/>
    <property type="match status" value="1"/>
</dbReference>
<comment type="caution">
    <text evidence="4">The sequence shown here is derived from an EMBL/GenBank/DDBJ whole genome shotgun (WGS) entry which is preliminary data.</text>
</comment>
<reference evidence="4 5" key="1">
    <citation type="submission" date="2019-06" db="EMBL/GenBank/DDBJ databases">
        <title>Streptomyces sporangiiformans sp. nov., a novel actinomycete isolated from soil in Mount Song.</title>
        <authorList>
            <person name="Han L."/>
        </authorList>
    </citation>
    <scope>NUCLEOTIDE SEQUENCE [LARGE SCALE GENOMIC DNA]</scope>
    <source>
        <strain evidence="4 5">NEAU-SSA 1</strain>
    </source>
</reference>
<dbReference type="PANTHER" id="PTHR10545">
    <property type="entry name" value="DIAMINE N-ACETYLTRANSFERASE"/>
    <property type="match status" value="1"/>
</dbReference>
<dbReference type="PROSITE" id="PS51186">
    <property type="entry name" value="GNAT"/>
    <property type="match status" value="1"/>
</dbReference>
<dbReference type="OrthoDB" id="9805924at2"/>
<dbReference type="Proteomes" id="UP000317378">
    <property type="component" value="Unassembled WGS sequence"/>
</dbReference>
<dbReference type="CDD" id="cd04301">
    <property type="entry name" value="NAT_SF"/>
    <property type="match status" value="1"/>
</dbReference>
<evidence type="ECO:0000259" key="3">
    <source>
        <dbReference type="PROSITE" id="PS51186"/>
    </source>
</evidence>
<feature type="domain" description="N-acetyltransferase" evidence="3">
    <location>
        <begin position="18"/>
        <end position="167"/>
    </location>
</feature>
<evidence type="ECO:0000256" key="2">
    <source>
        <dbReference type="ARBA" id="ARBA00023315"/>
    </source>
</evidence>
<dbReference type="InterPro" id="IPR016181">
    <property type="entry name" value="Acyl_CoA_acyltransferase"/>
</dbReference>
<accession>A0A505DCJ6</accession>
<keyword evidence="5" id="KW-1185">Reference proteome</keyword>
<evidence type="ECO:0000256" key="1">
    <source>
        <dbReference type="ARBA" id="ARBA00022679"/>
    </source>
</evidence>
<keyword evidence="1 4" id="KW-0808">Transferase</keyword>
<organism evidence="4 5">
    <name type="scientific">Streptomyces sporangiiformans</name>
    <dbReference type="NCBI Taxonomy" id="2315329"/>
    <lineage>
        <taxon>Bacteria</taxon>
        <taxon>Bacillati</taxon>
        <taxon>Actinomycetota</taxon>
        <taxon>Actinomycetes</taxon>
        <taxon>Kitasatosporales</taxon>
        <taxon>Streptomycetaceae</taxon>
        <taxon>Streptomyces</taxon>
    </lineage>
</organism>
<proteinExistence type="predicted"/>
<dbReference type="AlphaFoldDB" id="A0A505DCJ6"/>
<dbReference type="InterPro" id="IPR000182">
    <property type="entry name" value="GNAT_dom"/>
</dbReference>
<dbReference type="Gene3D" id="3.40.630.30">
    <property type="match status" value="1"/>
</dbReference>
<sequence length="167" mass="18385">MARRPAGRRGSLTGAGVPRVRHARPADLPHIALLAAEHAAYEKAVPPPADLPQRLETLLFGPTAPRLRCFVAELDDGEIIGYASCAPELSTWDGAEYLHMDCLFLRDGHRGLGVGPMLVDAVLAEARACGLSQVQWQTPPWNEDAIRFYDRLGAQAKEKRRYFLSVD</sequence>
<evidence type="ECO:0000313" key="4">
    <source>
        <dbReference type="EMBL" id="TPQ18328.1"/>
    </source>
</evidence>
<dbReference type="GO" id="GO:0008080">
    <property type="term" value="F:N-acetyltransferase activity"/>
    <property type="evidence" value="ECO:0007669"/>
    <property type="project" value="TreeGrafter"/>
</dbReference>
<dbReference type="SUPFAM" id="SSF55729">
    <property type="entry name" value="Acyl-CoA N-acyltransferases (Nat)"/>
    <property type="match status" value="1"/>
</dbReference>
<dbReference type="EMBL" id="VCHX02000177">
    <property type="protein sequence ID" value="TPQ18328.1"/>
    <property type="molecule type" value="Genomic_DNA"/>
</dbReference>
<gene>
    <name evidence="4" type="ORF">FGD71_031560</name>
</gene>
<dbReference type="RefSeq" id="WP_119103969.1">
    <property type="nucleotide sequence ID" value="NZ_QXMJ01000177.1"/>
</dbReference>
<evidence type="ECO:0000313" key="5">
    <source>
        <dbReference type="Proteomes" id="UP000317378"/>
    </source>
</evidence>
<keyword evidence="2" id="KW-0012">Acyltransferase</keyword>
<name>A0A505DCJ6_9ACTN</name>
<dbReference type="PANTHER" id="PTHR10545:SF29">
    <property type="entry name" value="GH14572P-RELATED"/>
    <property type="match status" value="1"/>
</dbReference>
<dbReference type="InterPro" id="IPR051016">
    <property type="entry name" value="Diverse_Substrate_AcTransf"/>
</dbReference>
<protein>
    <submittedName>
        <fullName evidence="4">GNAT family N-acetyltransferase</fullName>
    </submittedName>
</protein>